<sequence>MYVLEKYGDFGAFWGEELHRRVRCLAMDGDLTTHPVAEVMPILLKSGQSASREETVEEMKDYWGKEEEELEEEEKDQGRFLAIIDPPLLRWCQEIQSAQQMLLVKSPILNRIVRTDCGARQCTDQGWTSDPVAGRGPGQAQSAQESVLTSAWRSVPVRTSVVGSERLPSRPDGPCGTKRPDAILSEQSNETKAWGSGFPCGNYQGSSWGGYGSGSERFWAKKYKGTSGISLANPLEPIRPWEVTDKFDRGKQGVMDTRQREKEKEKEKDMVPGERMPKFSGVVRKPSDIAGDLMALNQGLGRFRNDVHGLGRTDHGRDLYDRD</sequence>
<comment type="caution">
    <text evidence="2">The sequence shown here is derived from an EMBL/GenBank/DDBJ whole genome shotgun (WGS) entry which is preliminary data.</text>
</comment>
<protein>
    <submittedName>
        <fullName evidence="2">Uncharacterized protein</fullName>
    </submittedName>
</protein>
<dbReference type="AlphaFoldDB" id="A0A8S9GSK4"/>
<feature type="compositionally biased region" description="Basic and acidic residues" evidence="1">
    <location>
        <begin position="252"/>
        <end position="277"/>
    </location>
</feature>
<evidence type="ECO:0000256" key="1">
    <source>
        <dbReference type="SAM" id="MobiDB-lite"/>
    </source>
</evidence>
<feature type="region of interest" description="Disordered" evidence="1">
    <location>
        <begin position="252"/>
        <end position="283"/>
    </location>
</feature>
<gene>
    <name evidence="2" type="ORF">F2Q70_00021935</name>
</gene>
<reference evidence="2" key="1">
    <citation type="submission" date="2019-12" db="EMBL/GenBank/DDBJ databases">
        <title>Genome sequencing and annotation of Brassica cretica.</title>
        <authorList>
            <person name="Studholme D.J."/>
            <person name="Sarris P.F."/>
        </authorList>
    </citation>
    <scope>NUCLEOTIDE SEQUENCE</scope>
    <source>
        <strain evidence="2">PFS-102/07</strain>
        <tissue evidence="2">Leaf</tissue>
    </source>
</reference>
<dbReference type="EMBL" id="QGKY02001925">
    <property type="protein sequence ID" value="KAF2547476.1"/>
    <property type="molecule type" value="Genomic_DNA"/>
</dbReference>
<accession>A0A8S9GSK4</accession>
<organism evidence="2">
    <name type="scientific">Brassica cretica</name>
    <name type="common">Mustard</name>
    <dbReference type="NCBI Taxonomy" id="69181"/>
    <lineage>
        <taxon>Eukaryota</taxon>
        <taxon>Viridiplantae</taxon>
        <taxon>Streptophyta</taxon>
        <taxon>Embryophyta</taxon>
        <taxon>Tracheophyta</taxon>
        <taxon>Spermatophyta</taxon>
        <taxon>Magnoliopsida</taxon>
        <taxon>eudicotyledons</taxon>
        <taxon>Gunneridae</taxon>
        <taxon>Pentapetalae</taxon>
        <taxon>rosids</taxon>
        <taxon>malvids</taxon>
        <taxon>Brassicales</taxon>
        <taxon>Brassicaceae</taxon>
        <taxon>Brassiceae</taxon>
        <taxon>Brassica</taxon>
    </lineage>
</organism>
<evidence type="ECO:0000313" key="2">
    <source>
        <dbReference type="EMBL" id="KAF2547476.1"/>
    </source>
</evidence>
<name>A0A8S9GSK4_BRACR</name>
<feature type="region of interest" description="Disordered" evidence="1">
    <location>
        <begin position="128"/>
        <end position="147"/>
    </location>
</feature>
<proteinExistence type="predicted"/>